<dbReference type="AlphaFoldDB" id="A0A075R721"/>
<protein>
    <submittedName>
        <fullName evidence="1">Uncharacterized protein</fullName>
    </submittedName>
</protein>
<name>A0A075R721_BRELA</name>
<reference evidence="1 2" key="1">
    <citation type="journal article" date="2011" name="J. Bacteriol.">
        <title>Genome sequence of Brevibacillus laterosporus LMG 15441, a pathogen of invertebrates.</title>
        <authorList>
            <person name="Djukic M."/>
            <person name="Poehlein A."/>
            <person name="Thurmer A."/>
            <person name="Daniel R."/>
        </authorList>
    </citation>
    <scope>NUCLEOTIDE SEQUENCE [LARGE SCALE GENOMIC DNA]</scope>
    <source>
        <strain evidence="1 2">LMG 15441</strain>
    </source>
</reference>
<dbReference type="KEGG" id="blr:BRLA_c041320"/>
<keyword evidence="2" id="KW-1185">Reference proteome</keyword>
<dbReference type="HOGENOM" id="CLU_3077489_0_0_9"/>
<proteinExistence type="predicted"/>
<dbReference type="Proteomes" id="UP000005850">
    <property type="component" value="Chromosome"/>
</dbReference>
<evidence type="ECO:0000313" key="1">
    <source>
        <dbReference type="EMBL" id="AIG28407.1"/>
    </source>
</evidence>
<accession>A0A075R721</accession>
<sequence length="52" mass="6282">MSKMAFVLYDTVSIYKQMLATVTPGNQIIVESCFLNKCRYNHLYKFRYYNKF</sequence>
<gene>
    <name evidence="1" type="ORF">BRLA_c041320</name>
</gene>
<evidence type="ECO:0000313" key="2">
    <source>
        <dbReference type="Proteomes" id="UP000005850"/>
    </source>
</evidence>
<dbReference type="STRING" id="1042163.BRLA_c041320"/>
<dbReference type="EMBL" id="CP007806">
    <property type="protein sequence ID" value="AIG28407.1"/>
    <property type="molecule type" value="Genomic_DNA"/>
</dbReference>
<organism evidence="1 2">
    <name type="scientific">Brevibacillus laterosporus LMG 15441</name>
    <dbReference type="NCBI Taxonomy" id="1042163"/>
    <lineage>
        <taxon>Bacteria</taxon>
        <taxon>Bacillati</taxon>
        <taxon>Bacillota</taxon>
        <taxon>Bacilli</taxon>
        <taxon>Bacillales</taxon>
        <taxon>Paenibacillaceae</taxon>
        <taxon>Brevibacillus</taxon>
    </lineage>
</organism>